<reference evidence="6" key="1">
    <citation type="submission" date="2015-06" db="UniProtKB">
        <authorList>
            <consortium name="EnsemblPlants"/>
        </authorList>
    </citation>
    <scope>IDENTIFICATION</scope>
</reference>
<dbReference type="Pfam" id="PF03470">
    <property type="entry name" value="zf-XS"/>
    <property type="match status" value="1"/>
</dbReference>
<feature type="domain" description="Factor of DNA methylation 1-5/IDN2" evidence="4">
    <location>
        <begin position="704"/>
        <end position="840"/>
    </location>
</feature>
<evidence type="ECO:0008006" key="7">
    <source>
        <dbReference type="Google" id="ProtNLM"/>
    </source>
</evidence>
<dbReference type="PANTHER" id="PTHR21596">
    <property type="entry name" value="RIBONUCLEASE P SUBUNIT P38"/>
    <property type="match status" value="1"/>
</dbReference>
<feature type="compositionally biased region" description="Polar residues" evidence="2">
    <location>
        <begin position="157"/>
        <end position="168"/>
    </location>
</feature>
<organism evidence="6">
    <name type="scientific">Aegilops tauschii</name>
    <name type="common">Tausch's goatgrass</name>
    <name type="synonym">Aegilops squarrosa</name>
    <dbReference type="NCBI Taxonomy" id="37682"/>
    <lineage>
        <taxon>Eukaryota</taxon>
        <taxon>Viridiplantae</taxon>
        <taxon>Streptophyta</taxon>
        <taxon>Embryophyta</taxon>
        <taxon>Tracheophyta</taxon>
        <taxon>Spermatophyta</taxon>
        <taxon>Magnoliopsida</taxon>
        <taxon>Liliopsida</taxon>
        <taxon>Poales</taxon>
        <taxon>Poaceae</taxon>
        <taxon>BOP clade</taxon>
        <taxon>Pooideae</taxon>
        <taxon>Triticodae</taxon>
        <taxon>Triticeae</taxon>
        <taxon>Triticinae</taxon>
        <taxon>Aegilops</taxon>
    </lineage>
</organism>
<feature type="region of interest" description="Disordered" evidence="2">
    <location>
        <begin position="40"/>
        <end position="61"/>
    </location>
</feature>
<name>N1QVG6_AEGTA</name>
<feature type="coiled-coil region" evidence="1">
    <location>
        <begin position="459"/>
        <end position="697"/>
    </location>
</feature>
<evidence type="ECO:0000256" key="2">
    <source>
        <dbReference type="SAM" id="MobiDB-lite"/>
    </source>
</evidence>
<dbReference type="InterPro" id="IPR005379">
    <property type="entry name" value="FDM1-5/IDN2_XH"/>
</dbReference>
<feature type="region of interest" description="Disordered" evidence="2">
    <location>
        <begin position="139"/>
        <end position="182"/>
    </location>
</feature>
<feature type="compositionally biased region" description="Basic and acidic residues" evidence="2">
    <location>
        <begin position="1"/>
        <end position="13"/>
    </location>
</feature>
<dbReference type="Gene3D" id="3.30.70.2890">
    <property type="entry name" value="XS domain"/>
    <property type="match status" value="1"/>
</dbReference>
<evidence type="ECO:0000259" key="3">
    <source>
        <dbReference type="Pfam" id="PF03468"/>
    </source>
</evidence>
<dbReference type="PANTHER" id="PTHR21596:SF63">
    <property type="entry name" value="FACTOR OF DNA METHYLATION 1"/>
    <property type="match status" value="1"/>
</dbReference>
<dbReference type="InterPro" id="IPR045177">
    <property type="entry name" value="FDM1-5/IDN2"/>
</dbReference>
<accession>N1QVG6</accession>
<evidence type="ECO:0000259" key="4">
    <source>
        <dbReference type="Pfam" id="PF03469"/>
    </source>
</evidence>
<dbReference type="GO" id="GO:0080188">
    <property type="term" value="P:gene silencing by siRNA-directed DNA methylation"/>
    <property type="evidence" value="ECO:0007669"/>
    <property type="project" value="InterPro"/>
</dbReference>
<evidence type="ECO:0000256" key="1">
    <source>
        <dbReference type="SAM" id="Coils"/>
    </source>
</evidence>
<feature type="domain" description="XS" evidence="3">
    <location>
        <begin position="322"/>
        <end position="431"/>
    </location>
</feature>
<dbReference type="AlphaFoldDB" id="N1QVG6"/>
<dbReference type="InterPro" id="IPR038588">
    <property type="entry name" value="XS_domain_sf"/>
</dbReference>
<dbReference type="EnsemblPlants" id="EMT14402">
    <property type="protein sequence ID" value="EMT14402"/>
    <property type="gene ID" value="F775_20219"/>
</dbReference>
<proteinExistence type="predicted"/>
<protein>
    <recommendedName>
        <fullName evidence="7">Factor of DNA methylation 1-5/IDN2 domain-containing protein</fullName>
    </recommendedName>
</protein>
<dbReference type="Pfam" id="PF03469">
    <property type="entry name" value="XH"/>
    <property type="match status" value="1"/>
</dbReference>
<feature type="region of interest" description="Disordered" evidence="2">
    <location>
        <begin position="1"/>
        <end position="27"/>
    </location>
</feature>
<evidence type="ECO:0000313" key="6">
    <source>
        <dbReference type="EnsemblPlants" id="EMT14402"/>
    </source>
</evidence>
<evidence type="ECO:0000259" key="5">
    <source>
        <dbReference type="Pfam" id="PF03470"/>
    </source>
</evidence>
<keyword evidence="1" id="KW-0175">Coiled coil</keyword>
<dbReference type="InterPro" id="IPR005381">
    <property type="entry name" value="Znf-XS_domain"/>
</dbReference>
<sequence length="845" mass="96889">MEFGAERVGDKSNRYAPLSPQTSGTTALGAVLPLPEVCTCDKGKQGKNRASGGGSRGSRSGTTAYRRWIRPVPCWEQAEEDLRPHARQRERERPSLPTHLLYSVVPWPTWGRLLAIWTRRLAYSATVALLVLARDEGRRGEGGVDMAGGEVGGKETVSPSSLISPQDPTHSRADGAGTQEARPTGPGFAWIASSFLPLLGILSLNIQIPMEHTSEEESEISDSEIDEYKDKIYAQLRSQKLKVQYGEKIFRCPFCLGKKKRDYNVKDLLQHASGIGAAQKRKPRVRAAHLALAEYVKNDLGSSLEPSLQLAIVEYKPPKIEQDKFVWPWMGILVNIPADLMDTNFVRESEHMLKSQLSRFRPCEVTILLDSKGQTDHSIVKFAEDWTGFKDALAFENHFIVEQYSKTDWTRRNCKMDDLYGWLARSDDYNSHGTIGEHLRKIGVLKSVGDREHERTERIAHFTRQMEEKNKHLQELELKHNQTAMKLESMMKDKDRMVEEYNEKIRKMQEDARGNSSKIVEDNQRLQQELKTRREQAIRRHKQLEELARKSNIDRAKVEAEKEKNANENVLLDLATLKHKKAREELRQLLKKHEQEKEDAFRRQYKLEEDLTSKQNLEMELAQLRGKLEVMKHMGAEADTTSKEFDKVSEELKEKDEQLEAMESANQALIIVERRTNDELEQAKKELIQGLQQIQVTRSTIGVKRMGVLDEKAFVAACKKKEGNGVSKKNAKYDVEATLVLSKWEDEIKQPDWHPFKVIDVDGQTKEIVREDDEKLQALKEELGQEAHDVVVKALLEMNEYNPSGRYPVPVLWNFKENRRAPLDEAVAYILKQWKASKNKRTYFS</sequence>
<dbReference type="InterPro" id="IPR005380">
    <property type="entry name" value="XS_domain"/>
</dbReference>
<dbReference type="Pfam" id="PF03468">
    <property type="entry name" value="XS"/>
    <property type="match status" value="1"/>
</dbReference>
<feature type="domain" description="Zinc finger-XS" evidence="5">
    <location>
        <begin position="252"/>
        <end position="293"/>
    </location>
</feature>